<dbReference type="PANTHER" id="PTHR47245">
    <property type="entry name" value="PEPTIDYLPROLYL ISOMERASE"/>
    <property type="match status" value="1"/>
</dbReference>
<dbReference type="STRING" id="200991.AUC31_12770"/>
<keyword evidence="10" id="KW-1185">Reference proteome</keyword>
<protein>
    <recommendedName>
        <fullName evidence="2">peptidylprolyl isomerase</fullName>
        <ecNumber evidence="2">5.2.1.8</ecNumber>
    </recommendedName>
</protein>
<reference evidence="9" key="1">
    <citation type="submission" date="2016-01" db="EMBL/GenBank/DDBJ databases">
        <title>Complete genome of Planococcus rifietoensis type strain M8.</title>
        <authorList>
            <person name="See-Too W.S."/>
        </authorList>
    </citation>
    <scope>NUCLEOTIDE SEQUENCE [LARGE SCALE GENOMIC DNA]</scope>
    <source>
        <strain evidence="9">M8</strain>
    </source>
</reference>
<dbReference type="KEGG" id="prt:AUC31_12770"/>
<evidence type="ECO:0000256" key="6">
    <source>
        <dbReference type="SAM" id="Coils"/>
    </source>
</evidence>
<dbReference type="EMBL" id="CP013659">
    <property type="protein sequence ID" value="ALS76013.1"/>
    <property type="molecule type" value="Genomic_DNA"/>
</dbReference>
<evidence type="ECO:0000256" key="8">
    <source>
        <dbReference type="SAM" id="SignalP"/>
    </source>
</evidence>
<dbReference type="Gene3D" id="1.10.4030.10">
    <property type="entry name" value="Porin chaperone SurA, peptide-binding domain"/>
    <property type="match status" value="1"/>
</dbReference>
<evidence type="ECO:0000256" key="2">
    <source>
        <dbReference type="ARBA" id="ARBA00013194"/>
    </source>
</evidence>
<evidence type="ECO:0000256" key="7">
    <source>
        <dbReference type="SAM" id="MobiDB-lite"/>
    </source>
</evidence>
<evidence type="ECO:0000313" key="9">
    <source>
        <dbReference type="EMBL" id="ALS76013.1"/>
    </source>
</evidence>
<evidence type="ECO:0000256" key="5">
    <source>
        <dbReference type="ARBA" id="ARBA00023235"/>
    </source>
</evidence>
<keyword evidence="6" id="KW-0175">Coiled coil</keyword>
<dbReference type="PANTHER" id="PTHR47245:SF1">
    <property type="entry name" value="FOLDASE PROTEIN PRSA"/>
    <property type="match status" value="1"/>
</dbReference>
<evidence type="ECO:0000256" key="3">
    <source>
        <dbReference type="ARBA" id="ARBA00022729"/>
    </source>
</evidence>
<name>A0A0U2YT63_9BACL</name>
<organism evidence="9 10">
    <name type="scientific">Planococcus rifietoensis</name>
    <dbReference type="NCBI Taxonomy" id="200991"/>
    <lineage>
        <taxon>Bacteria</taxon>
        <taxon>Bacillati</taxon>
        <taxon>Bacillota</taxon>
        <taxon>Bacilli</taxon>
        <taxon>Bacillales</taxon>
        <taxon>Caryophanaceae</taxon>
        <taxon>Planococcus</taxon>
    </lineage>
</organism>
<accession>A0A0U2YT63</accession>
<dbReference type="RefSeq" id="WP_058382716.1">
    <property type="nucleotide sequence ID" value="NZ_CP013659.2"/>
</dbReference>
<dbReference type="OrthoDB" id="4775280at2"/>
<feature type="coiled-coil region" evidence="6">
    <location>
        <begin position="193"/>
        <end position="249"/>
    </location>
</feature>
<dbReference type="SUPFAM" id="SSF109998">
    <property type="entry name" value="Triger factor/SurA peptide-binding domain-like"/>
    <property type="match status" value="1"/>
</dbReference>
<dbReference type="InterPro" id="IPR050245">
    <property type="entry name" value="PrsA_foldase"/>
</dbReference>
<dbReference type="GO" id="GO:0003755">
    <property type="term" value="F:peptidyl-prolyl cis-trans isomerase activity"/>
    <property type="evidence" value="ECO:0007669"/>
    <property type="project" value="UniProtKB-KW"/>
</dbReference>
<feature type="region of interest" description="Disordered" evidence="7">
    <location>
        <begin position="23"/>
        <end position="61"/>
    </location>
</feature>
<dbReference type="PROSITE" id="PS51257">
    <property type="entry name" value="PROKAR_LIPOPROTEIN"/>
    <property type="match status" value="1"/>
</dbReference>
<comment type="catalytic activity">
    <reaction evidence="1">
        <text>[protein]-peptidylproline (omega=180) = [protein]-peptidylproline (omega=0)</text>
        <dbReference type="Rhea" id="RHEA:16237"/>
        <dbReference type="Rhea" id="RHEA-COMP:10747"/>
        <dbReference type="Rhea" id="RHEA-COMP:10748"/>
        <dbReference type="ChEBI" id="CHEBI:83833"/>
        <dbReference type="ChEBI" id="CHEBI:83834"/>
        <dbReference type="EC" id="5.2.1.8"/>
    </reaction>
</comment>
<gene>
    <name evidence="9" type="ORF">AUC31_12770</name>
</gene>
<keyword evidence="4" id="KW-0697">Rotamase</keyword>
<dbReference type="Proteomes" id="UP000067683">
    <property type="component" value="Chromosome"/>
</dbReference>
<dbReference type="Pfam" id="PF13624">
    <property type="entry name" value="SurA_N_3"/>
    <property type="match status" value="1"/>
</dbReference>
<proteinExistence type="predicted"/>
<keyword evidence="3 8" id="KW-0732">Signal</keyword>
<evidence type="ECO:0000313" key="10">
    <source>
        <dbReference type="Proteomes" id="UP000067683"/>
    </source>
</evidence>
<feature type="chain" id="PRO_5038575131" description="peptidylprolyl isomerase" evidence="8">
    <location>
        <begin position="20"/>
        <end position="256"/>
    </location>
</feature>
<evidence type="ECO:0000256" key="4">
    <source>
        <dbReference type="ARBA" id="ARBA00023110"/>
    </source>
</evidence>
<dbReference type="AlphaFoldDB" id="A0A0U2YT63"/>
<keyword evidence="5 9" id="KW-0413">Isomerase</keyword>
<sequence>MIKKWFLGLSLGTSLIVLSACGGADESAENENAQPETEEQAPSGEESAGQPEMPEPDLEGVPDVVAEVNGEEVSKEEFETAYTGQFQQAAMQAQMSGQEIDQNQLKKQLAESMVGQKLLVQEAENQELTASDEEVDQTLEQLAQQNGLESKDEFLSALNEQGMAEDEVMSQIETQVKVDQLIAESAGDTDPSNEELEAAYEQLKAQQEQMGSEEELPAFDELKPDLEEQVKMQKENEATQTLVAELREKADVTINL</sequence>
<dbReference type="EC" id="5.2.1.8" evidence="2"/>
<dbReference type="InterPro" id="IPR027304">
    <property type="entry name" value="Trigger_fact/SurA_dom_sf"/>
</dbReference>
<evidence type="ECO:0000256" key="1">
    <source>
        <dbReference type="ARBA" id="ARBA00000971"/>
    </source>
</evidence>
<feature type="signal peptide" evidence="8">
    <location>
        <begin position="1"/>
        <end position="19"/>
    </location>
</feature>